<keyword evidence="6" id="KW-1133">Transmembrane helix</keyword>
<dbReference type="STRING" id="6573.A0A210Q829"/>
<dbReference type="GO" id="GO:0006032">
    <property type="term" value="P:chitin catabolic process"/>
    <property type="evidence" value="ECO:0007669"/>
    <property type="project" value="TreeGrafter"/>
</dbReference>
<evidence type="ECO:0000256" key="1">
    <source>
        <dbReference type="ARBA" id="ARBA00022801"/>
    </source>
</evidence>
<dbReference type="InterPro" id="IPR017853">
    <property type="entry name" value="GH"/>
</dbReference>
<dbReference type="OrthoDB" id="76388at2759"/>
<evidence type="ECO:0000256" key="7">
    <source>
        <dbReference type="SAM" id="SignalP"/>
    </source>
</evidence>
<keyword evidence="2" id="KW-1015">Disulfide bond</keyword>
<dbReference type="FunFam" id="3.10.50.10:FF:000001">
    <property type="entry name" value="Chitinase 3-like 1"/>
    <property type="match status" value="1"/>
</dbReference>
<evidence type="ECO:0000256" key="2">
    <source>
        <dbReference type="ARBA" id="ARBA00023157"/>
    </source>
</evidence>
<feature type="chain" id="PRO_5013301479" evidence="7">
    <location>
        <begin position="22"/>
        <end position="462"/>
    </location>
</feature>
<comment type="caution">
    <text evidence="9">The sequence shown here is derived from an EMBL/GenBank/DDBJ whole genome shotgun (WGS) entry which is preliminary data.</text>
</comment>
<dbReference type="PANTHER" id="PTHR11177">
    <property type="entry name" value="CHITINASE"/>
    <property type="match status" value="1"/>
</dbReference>
<reference evidence="9 10" key="1">
    <citation type="journal article" date="2017" name="Nat. Ecol. Evol.">
        <title>Scallop genome provides insights into evolution of bilaterian karyotype and development.</title>
        <authorList>
            <person name="Wang S."/>
            <person name="Zhang J."/>
            <person name="Jiao W."/>
            <person name="Li J."/>
            <person name="Xun X."/>
            <person name="Sun Y."/>
            <person name="Guo X."/>
            <person name="Huan P."/>
            <person name="Dong B."/>
            <person name="Zhang L."/>
            <person name="Hu X."/>
            <person name="Sun X."/>
            <person name="Wang J."/>
            <person name="Zhao C."/>
            <person name="Wang Y."/>
            <person name="Wang D."/>
            <person name="Huang X."/>
            <person name="Wang R."/>
            <person name="Lv J."/>
            <person name="Li Y."/>
            <person name="Zhang Z."/>
            <person name="Liu B."/>
            <person name="Lu W."/>
            <person name="Hui Y."/>
            <person name="Liang J."/>
            <person name="Zhou Z."/>
            <person name="Hou R."/>
            <person name="Li X."/>
            <person name="Liu Y."/>
            <person name="Li H."/>
            <person name="Ning X."/>
            <person name="Lin Y."/>
            <person name="Zhao L."/>
            <person name="Xing Q."/>
            <person name="Dou J."/>
            <person name="Li Y."/>
            <person name="Mao J."/>
            <person name="Guo H."/>
            <person name="Dou H."/>
            <person name="Li T."/>
            <person name="Mu C."/>
            <person name="Jiang W."/>
            <person name="Fu Q."/>
            <person name="Fu X."/>
            <person name="Miao Y."/>
            <person name="Liu J."/>
            <person name="Yu Q."/>
            <person name="Li R."/>
            <person name="Liao H."/>
            <person name="Li X."/>
            <person name="Kong Y."/>
            <person name="Jiang Z."/>
            <person name="Chourrout D."/>
            <person name="Li R."/>
            <person name="Bao Z."/>
        </authorList>
    </citation>
    <scope>NUCLEOTIDE SEQUENCE [LARGE SCALE GENOMIC DNA]</scope>
    <source>
        <strain evidence="9 10">PY_sf001</strain>
    </source>
</reference>
<dbReference type="EMBL" id="NEDP02004652">
    <property type="protein sequence ID" value="OWF44902.1"/>
    <property type="molecule type" value="Genomic_DNA"/>
</dbReference>
<organism evidence="9 10">
    <name type="scientific">Mizuhopecten yessoensis</name>
    <name type="common">Japanese scallop</name>
    <name type="synonym">Patinopecten yessoensis</name>
    <dbReference type="NCBI Taxonomy" id="6573"/>
    <lineage>
        <taxon>Eukaryota</taxon>
        <taxon>Metazoa</taxon>
        <taxon>Spiralia</taxon>
        <taxon>Lophotrochozoa</taxon>
        <taxon>Mollusca</taxon>
        <taxon>Bivalvia</taxon>
        <taxon>Autobranchia</taxon>
        <taxon>Pteriomorphia</taxon>
        <taxon>Pectinida</taxon>
        <taxon>Pectinoidea</taxon>
        <taxon>Pectinidae</taxon>
        <taxon>Mizuhopecten</taxon>
    </lineage>
</organism>
<evidence type="ECO:0000259" key="8">
    <source>
        <dbReference type="PROSITE" id="PS51910"/>
    </source>
</evidence>
<dbReference type="Pfam" id="PF00704">
    <property type="entry name" value="Glyco_hydro_18"/>
    <property type="match status" value="1"/>
</dbReference>
<dbReference type="PANTHER" id="PTHR11177:SF317">
    <property type="entry name" value="CHITINASE 12-RELATED"/>
    <property type="match status" value="1"/>
</dbReference>
<evidence type="ECO:0000256" key="4">
    <source>
        <dbReference type="RuleBase" id="RU000489"/>
    </source>
</evidence>
<dbReference type="InterPro" id="IPR001579">
    <property type="entry name" value="Glyco_hydro_18_chit_AS"/>
</dbReference>
<dbReference type="PROSITE" id="PS01095">
    <property type="entry name" value="GH18_1"/>
    <property type="match status" value="1"/>
</dbReference>
<dbReference type="GO" id="GO:0005576">
    <property type="term" value="C:extracellular region"/>
    <property type="evidence" value="ECO:0007669"/>
    <property type="project" value="TreeGrafter"/>
</dbReference>
<dbReference type="InterPro" id="IPR011583">
    <property type="entry name" value="Chitinase_II/V-like_cat"/>
</dbReference>
<evidence type="ECO:0000256" key="5">
    <source>
        <dbReference type="RuleBase" id="RU004453"/>
    </source>
</evidence>
<evidence type="ECO:0000313" key="10">
    <source>
        <dbReference type="Proteomes" id="UP000242188"/>
    </source>
</evidence>
<dbReference type="GO" id="GO:0004568">
    <property type="term" value="F:chitinase activity"/>
    <property type="evidence" value="ECO:0007669"/>
    <property type="project" value="TreeGrafter"/>
</dbReference>
<dbReference type="SUPFAM" id="SSF54556">
    <property type="entry name" value="Chitinase insertion domain"/>
    <property type="match status" value="1"/>
</dbReference>
<dbReference type="GO" id="GO:0005975">
    <property type="term" value="P:carbohydrate metabolic process"/>
    <property type="evidence" value="ECO:0007669"/>
    <property type="project" value="InterPro"/>
</dbReference>
<keyword evidence="6" id="KW-0472">Membrane</keyword>
<evidence type="ECO:0000256" key="6">
    <source>
        <dbReference type="SAM" id="Phobius"/>
    </source>
</evidence>
<dbReference type="Gene3D" id="3.20.20.80">
    <property type="entry name" value="Glycosidases"/>
    <property type="match status" value="1"/>
</dbReference>
<keyword evidence="1 4" id="KW-0378">Hydrolase</keyword>
<dbReference type="AlphaFoldDB" id="A0A210Q829"/>
<accession>A0A210Q829</accession>
<comment type="similarity">
    <text evidence="5">Belongs to the glycosyl hydrolase 18 family.</text>
</comment>
<name>A0A210Q829_MIZYE</name>
<dbReference type="SUPFAM" id="SSF51445">
    <property type="entry name" value="(Trans)glycosidases"/>
    <property type="match status" value="1"/>
</dbReference>
<feature type="signal peptide" evidence="7">
    <location>
        <begin position="1"/>
        <end position="21"/>
    </location>
</feature>
<dbReference type="Proteomes" id="UP000242188">
    <property type="component" value="Unassembled WGS sequence"/>
</dbReference>
<dbReference type="GO" id="GO:0008061">
    <property type="term" value="F:chitin binding"/>
    <property type="evidence" value="ECO:0007669"/>
    <property type="project" value="InterPro"/>
</dbReference>
<dbReference type="InterPro" id="IPR001223">
    <property type="entry name" value="Glyco_hydro18_cat"/>
</dbReference>
<dbReference type="SMART" id="SM00636">
    <property type="entry name" value="Glyco_18"/>
    <property type="match status" value="1"/>
</dbReference>
<keyword evidence="10" id="KW-1185">Reference proteome</keyword>
<gene>
    <name evidence="9" type="ORF">KP79_PYT16712</name>
</gene>
<protein>
    <submittedName>
        <fullName evidence="9">Acidic mammalian chitinase</fullName>
    </submittedName>
</protein>
<keyword evidence="6" id="KW-0812">Transmembrane</keyword>
<dbReference type="InterPro" id="IPR050314">
    <property type="entry name" value="Glycosyl_Hydrlase_18"/>
</dbReference>
<proteinExistence type="inferred from homology"/>
<feature type="transmembrane region" description="Helical" evidence="6">
    <location>
        <begin position="439"/>
        <end position="461"/>
    </location>
</feature>
<keyword evidence="3 4" id="KW-0326">Glycosidase</keyword>
<dbReference type="Gene3D" id="3.10.50.10">
    <property type="match status" value="1"/>
</dbReference>
<keyword evidence="7" id="KW-0732">Signal</keyword>
<feature type="domain" description="GH18" evidence="8">
    <location>
        <begin position="24"/>
        <end position="395"/>
    </location>
</feature>
<sequence>MYAASWSLFPLLISTLLGVKGSEFRRVCYHTNWSNHLGNFYVQTIDPYLCTHIIYAFARIDISEKKLARTEVDDDNGMLGDDRSGNYFKFTGLKTQNPKLKTLLSVGGETLSAVFPKVVASHVLRVFAQNCKIFLRDRNFDGLDIDWEFPQSASRDDFTQLLKVMREVFDDETLNEGQSRLILTIATAAGKDNIDTSYNMTEISKYVDFFNVMAYDYAGTWSQIAGFGSPLYSRLSNPLFNPENSQNWTMNHYIALGAPKEKLVMGVRGAGASFTLKDSSKHDVGAPVIVGGGNKGSVRQLKGHLAYYEICFDLINKGATTVWDDEQKSNYAYMEDQWVGYDDTRSVVEKVNYAGNLGLGGVMFWAFDYDDFSGTYCDNGTYPLLTAMKNAAMKYTTEDPSPSSVDITVPALPTLSVTTEKPSINDGTFKLFNVIGHGVVHSSSSLVITTLLSLCMLFCLFH</sequence>
<dbReference type="PROSITE" id="PS51910">
    <property type="entry name" value="GH18_2"/>
    <property type="match status" value="1"/>
</dbReference>
<evidence type="ECO:0000313" key="9">
    <source>
        <dbReference type="EMBL" id="OWF44902.1"/>
    </source>
</evidence>
<evidence type="ECO:0000256" key="3">
    <source>
        <dbReference type="ARBA" id="ARBA00023295"/>
    </source>
</evidence>
<dbReference type="InterPro" id="IPR029070">
    <property type="entry name" value="Chitinase_insertion_sf"/>
</dbReference>